<proteinExistence type="predicted"/>
<dbReference type="EMBL" id="CM020618">
    <property type="protein sequence ID" value="KAK1857858.1"/>
    <property type="molecule type" value="Genomic_DNA"/>
</dbReference>
<dbReference type="Proteomes" id="UP000798662">
    <property type="component" value="Chromosome 1"/>
</dbReference>
<evidence type="ECO:0000313" key="2">
    <source>
        <dbReference type="Proteomes" id="UP000798662"/>
    </source>
</evidence>
<name>A0ACC3BIV9_PYRYE</name>
<sequence length="73" mass="7094">MRQFRAQRDTYRIKNAAKVAANQAGGSDAAATPQLKPKPKSKRDQANKPGGGGGGGGRDGGGGDGGGAAAADA</sequence>
<protein>
    <submittedName>
        <fullName evidence="1">Uncharacterized protein</fullName>
    </submittedName>
</protein>
<evidence type="ECO:0000313" key="1">
    <source>
        <dbReference type="EMBL" id="KAK1857858.1"/>
    </source>
</evidence>
<keyword evidence="2" id="KW-1185">Reference proteome</keyword>
<reference evidence="1" key="1">
    <citation type="submission" date="2019-11" db="EMBL/GenBank/DDBJ databases">
        <title>Nori genome reveals adaptations in red seaweeds to the harsh intertidal environment.</title>
        <authorList>
            <person name="Wang D."/>
            <person name="Mao Y."/>
        </authorList>
    </citation>
    <scope>NUCLEOTIDE SEQUENCE</scope>
    <source>
        <tissue evidence="1">Gametophyte</tissue>
    </source>
</reference>
<gene>
    <name evidence="1" type="ORF">I4F81_000472</name>
</gene>
<organism evidence="1 2">
    <name type="scientific">Pyropia yezoensis</name>
    <name type="common">Susabi-nori</name>
    <name type="synonym">Porphyra yezoensis</name>
    <dbReference type="NCBI Taxonomy" id="2788"/>
    <lineage>
        <taxon>Eukaryota</taxon>
        <taxon>Rhodophyta</taxon>
        <taxon>Bangiophyceae</taxon>
        <taxon>Bangiales</taxon>
        <taxon>Bangiaceae</taxon>
        <taxon>Pyropia</taxon>
    </lineage>
</organism>
<comment type="caution">
    <text evidence="1">The sequence shown here is derived from an EMBL/GenBank/DDBJ whole genome shotgun (WGS) entry which is preliminary data.</text>
</comment>
<accession>A0ACC3BIV9</accession>